<dbReference type="AlphaFoldDB" id="A0A1H7NRE9"/>
<dbReference type="InterPro" id="IPR036182">
    <property type="entry name" value="PCuAC_sf"/>
</dbReference>
<accession>A0A1H7NRE9</accession>
<dbReference type="EMBL" id="FOAW01000007">
    <property type="protein sequence ID" value="SEL26103.1"/>
    <property type="molecule type" value="Genomic_DNA"/>
</dbReference>
<dbReference type="InterPro" id="IPR007410">
    <property type="entry name" value="LpqE-like"/>
</dbReference>
<evidence type="ECO:0000313" key="3">
    <source>
        <dbReference type="Proteomes" id="UP000198677"/>
    </source>
</evidence>
<gene>
    <name evidence="2" type="ORF">SAMN05444583_107122</name>
</gene>
<evidence type="ECO:0000256" key="1">
    <source>
        <dbReference type="SAM" id="SignalP"/>
    </source>
</evidence>
<dbReference type="InterPro" id="IPR058248">
    <property type="entry name" value="Lxx211020-like"/>
</dbReference>
<dbReference type="Gene3D" id="2.60.40.1890">
    <property type="entry name" value="PCu(A)C copper chaperone"/>
    <property type="match status" value="1"/>
</dbReference>
<dbReference type="Proteomes" id="UP000198677">
    <property type="component" value="Unassembled WGS sequence"/>
</dbReference>
<evidence type="ECO:0000313" key="2">
    <source>
        <dbReference type="EMBL" id="SEL26103.1"/>
    </source>
</evidence>
<dbReference type="PROSITE" id="PS51318">
    <property type="entry name" value="TAT"/>
    <property type="match status" value="1"/>
</dbReference>
<dbReference type="OrthoDB" id="9796962at2"/>
<evidence type="ECO:0008006" key="4">
    <source>
        <dbReference type="Google" id="ProtNLM"/>
    </source>
</evidence>
<protein>
    <recommendedName>
        <fullName evidence="4">Copper(I)-binding protein</fullName>
    </recommendedName>
</protein>
<keyword evidence="1" id="KW-0732">Signal</keyword>
<dbReference type="SUPFAM" id="SSF110087">
    <property type="entry name" value="DR1885-like metal-binding protein"/>
    <property type="match status" value="1"/>
</dbReference>
<dbReference type="RefSeq" id="WP_072751671.1">
    <property type="nucleotide sequence ID" value="NZ_FOAW01000007.1"/>
</dbReference>
<dbReference type="PANTHER" id="PTHR36302">
    <property type="entry name" value="BLR7088 PROTEIN"/>
    <property type="match status" value="1"/>
</dbReference>
<feature type="signal peptide" evidence="1">
    <location>
        <begin position="1"/>
        <end position="25"/>
    </location>
</feature>
<organism evidence="2 3">
    <name type="scientific">Rhodococcus maanshanensis</name>
    <dbReference type="NCBI Taxonomy" id="183556"/>
    <lineage>
        <taxon>Bacteria</taxon>
        <taxon>Bacillati</taxon>
        <taxon>Actinomycetota</taxon>
        <taxon>Actinomycetes</taxon>
        <taxon>Mycobacteriales</taxon>
        <taxon>Nocardiaceae</taxon>
        <taxon>Rhodococcus</taxon>
    </lineage>
</organism>
<dbReference type="Pfam" id="PF04314">
    <property type="entry name" value="PCuAC"/>
    <property type="match status" value="1"/>
</dbReference>
<feature type="chain" id="PRO_5011788944" description="Copper(I)-binding protein" evidence="1">
    <location>
        <begin position="26"/>
        <end position="174"/>
    </location>
</feature>
<keyword evidence="3" id="KW-1185">Reference proteome</keyword>
<reference evidence="3" key="1">
    <citation type="submission" date="2016-10" db="EMBL/GenBank/DDBJ databases">
        <authorList>
            <person name="Varghese N."/>
            <person name="Submissions S."/>
        </authorList>
    </citation>
    <scope>NUCLEOTIDE SEQUENCE [LARGE SCALE GENOMIC DNA]</scope>
    <source>
        <strain evidence="3">DSM 44675</strain>
    </source>
</reference>
<dbReference type="InterPro" id="IPR006311">
    <property type="entry name" value="TAT_signal"/>
</dbReference>
<name>A0A1H7NRE9_9NOCA</name>
<sequence length="174" mass="17846">MSNNLFSRRRMLAAGAALSMGLALASCSSDSDNAAESARPAAESVTLTESWVKAADSGMTAAFGTLVNESGTEATLVSVSSPISPAVEVHEMAMGPDGAMVMRKKEGGVSIPASGTHKLEPGADHIMFLRLPAPVKAGTDVPLTLTFGDGSTSETTVQVRDFTGANESYEGNHG</sequence>
<dbReference type="PANTHER" id="PTHR36302:SF1">
    <property type="entry name" value="COPPER CHAPERONE PCU(A)C"/>
    <property type="match status" value="1"/>
</dbReference>
<proteinExistence type="predicted"/>